<dbReference type="AlphaFoldDB" id="A0A4R2EK86"/>
<dbReference type="GO" id="GO:0017089">
    <property type="term" value="F:glycolipid transfer activity"/>
    <property type="evidence" value="ECO:0007669"/>
    <property type="project" value="TreeGrafter"/>
</dbReference>
<dbReference type="PANTHER" id="PTHR36504:SF1">
    <property type="entry name" value="LIPOPOLYSACCHARIDE EXPORT SYSTEM PROTEIN LPTA"/>
    <property type="match status" value="1"/>
</dbReference>
<dbReference type="Proteomes" id="UP000294830">
    <property type="component" value="Unassembled WGS sequence"/>
</dbReference>
<dbReference type="GO" id="GO:0009279">
    <property type="term" value="C:cell outer membrane"/>
    <property type="evidence" value="ECO:0007669"/>
    <property type="project" value="TreeGrafter"/>
</dbReference>
<dbReference type="RefSeq" id="WP_131839335.1">
    <property type="nucleotide sequence ID" value="NZ_SLWB01000007.1"/>
</dbReference>
<dbReference type="GO" id="GO:0030288">
    <property type="term" value="C:outer membrane-bounded periplasmic space"/>
    <property type="evidence" value="ECO:0007669"/>
    <property type="project" value="TreeGrafter"/>
</dbReference>
<dbReference type="InterPro" id="IPR005653">
    <property type="entry name" value="OstA-like_N"/>
</dbReference>
<feature type="chain" id="PRO_5020536176" evidence="2">
    <location>
        <begin position="18"/>
        <end position="536"/>
    </location>
</feature>
<dbReference type="InterPro" id="IPR052037">
    <property type="entry name" value="LPS_export_LptA"/>
</dbReference>
<accession>A0A4R2EK86</accession>
<evidence type="ECO:0000256" key="2">
    <source>
        <dbReference type="SAM" id="SignalP"/>
    </source>
</evidence>
<evidence type="ECO:0000256" key="1">
    <source>
        <dbReference type="ARBA" id="ARBA00022729"/>
    </source>
</evidence>
<organism evidence="4 5">
    <name type="scientific">Acetobacteroides hydrogenigenes</name>
    <dbReference type="NCBI Taxonomy" id="979970"/>
    <lineage>
        <taxon>Bacteria</taxon>
        <taxon>Pseudomonadati</taxon>
        <taxon>Bacteroidota</taxon>
        <taxon>Bacteroidia</taxon>
        <taxon>Bacteroidales</taxon>
        <taxon>Rikenellaceae</taxon>
        <taxon>Acetobacteroides</taxon>
    </lineage>
</organism>
<proteinExistence type="predicted"/>
<feature type="domain" description="Organic solvent tolerance-like N-terminal" evidence="3">
    <location>
        <begin position="35"/>
        <end position="169"/>
    </location>
</feature>
<dbReference type="Pfam" id="PF13100">
    <property type="entry name" value="OstA_2"/>
    <property type="match status" value="1"/>
</dbReference>
<sequence length="536" mass="60530">MKILKLLVLFVFIQSVASGQSRWISGADNLSGSEGNQVMTGNVYFQKEGVRITCDRAVQMPNNRILATGNLVITREGSKLYGSEMDFDRSEDLARITSYTGIVRIVSKDGAVLKAPFVNYRLNKGEMSFSGGGVIESEGSIIEGEFGFYDDNSGQASLTKSVQVHHPDYLAIADSVVYDKKAQKVTVLGKSVFWHKDGMLTCKKGTYHEPSKVFTLFENSYALSEENQAWADSIVYNKKKEFLYLGRNICLLDTANHGALLGDYGFVDRNREYAFMTKKAAAVTFQPKEDTLFLRADTLMVYNLRNKKAVDKDSLIRFAKALHKVRFFRKDIQGACDSLVYTTKDSVMYMYGVPLIWNEQNQISADSISIFTKNRKVDRAEMVLNSFIAQKETDDYFNQIKGRSMVAYFKDNKISKVDVKGNGQTVYFVKDSTVIKGVNLATSSGIGITLSDGKVENMVFRVKPESNMFPLEKVEESQLKLKGFKWRPDGRPLTRFDVTQKQVRKSMAKEVLETPRPTFPIYQRINGKKLSNEIKK</sequence>
<dbReference type="Gene3D" id="2.60.450.10">
    <property type="entry name" value="Lipopolysaccharide (LPS) transport protein A like domain"/>
    <property type="match status" value="2"/>
</dbReference>
<keyword evidence="1 2" id="KW-0732">Signal</keyword>
<gene>
    <name evidence="4" type="ORF">CLV25_107165</name>
</gene>
<evidence type="ECO:0000313" key="4">
    <source>
        <dbReference type="EMBL" id="TCN67706.1"/>
    </source>
</evidence>
<keyword evidence="5" id="KW-1185">Reference proteome</keyword>
<dbReference type="PANTHER" id="PTHR36504">
    <property type="entry name" value="LIPOPOLYSACCHARIDE EXPORT SYSTEM PROTEIN LPTA"/>
    <property type="match status" value="1"/>
</dbReference>
<protein>
    <submittedName>
        <fullName evidence="4">OstA-like protein</fullName>
    </submittedName>
</protein>
<name>A0A4R2EK86_9BACT</name>
<comment type="caution">
    <text evidence="4">The sequence shown here is derived from an EMBL/GenBank/DDBJ whole genome shotgun (WGS) entry which is preliminary data.</text>
</comment>
<evidence type="ECO:0000259" key="3">
    <source>
        <dbReference type="Pfam" id="PF13100"/>
    </source>
</evidence>
<dbReference type="EMBL" id="SLWB01000007">
    <property type="protein sequence ID" value="TCN67706.1"/>
    <property type="molecule type" value="Genomic_DNA"/>
</dbReference>
<evidence type="ECO:0000313" key="5">
    <source>
        <dbReference type="Proteomes" id="UP000294830"/>
    </source>
</evidence>
<reference evidence="4 5" key="1">
    <citation type="submission" date="2019-03" db="EMBL/GenBank/DDBJ databases">
        <title>Genomic Encyclopedia of Archaeal and Bacterial Type Strains, Phase II (KMG-II): from individual species to whole genera.</title>
        <authorList>
            <person name="Goeker M."/>
        </authorList>
    </citation>
    <scope>NUCLEOTIDE SEQUENCE [LARGE SCALE GENOMIC DNA]</scope>
    <source>
        <strain evidence="4 5">RL-C</strain>
    </source>
</reference>
<feature type="signal peptide" evidence="2">
    <location>
        <begin position="1"/>
        <end position="17"/>
    </location>
</feature>
<dbReference type="GO" id="GO:0015920">
    <property type="term" value="P:lipopolysaccharide transport"/>
    <property type="evidence" value="ECO:0007669"/>
    <property type="project" value="TreeGrafter"/>
</dbReference>
<dbReference type="OrthoDB" id="9805931at2"/>